<dbReference type="EMBL" id="CP086239">
    <property type="protein sequence ID" value="WAG60642.1"/>
    <property type="molecule type" value="Genomic_DNA"/>
</dbReference>
<proteinExistence type="predicted"/>
<organism evidence="2 3">
    <name type="scientific">Clostridium estertheticum</name>
    <dbReference type="NCBI Taxonomy" id="238834"/>
    <lineage>
        <taxon>Bacteria</taxon>
        <taxon>Bacillati</taxon>
        <taxon>Bacillota</taxon>
        <taxon>Clostridia</taxon>
        <taxon>Eubacteriales</taxon>
        <taxon>Clostridiaceae</taxon>
        <taxon>Clostridium</taxon>
    </lineage>
</organism>
<feature type="signal peptide" evidence="1">
    <location>
        <begin position="1"/>
        <end position="24"/>
    </location>
</feature>
<evidence type="ECO:0000256" key="1">
    <source>
        <dbReference type="SAM" id="SignalP"/>
    </source>
</evidence>
<keyword evidence="1" id="KW-0732">Signal</keyword>
<reference evidence="2" key="1">
    <citation type="submission" date="2021-11" db="EMBL/GenBank/DDBJ databases">
        <title>Clostridia strains as spoilage organisms.</title>
        <authorList>
            <person name="Wambui J."/>
            <person name="Stevens M.J.A."/>
            <person name="Stephan R."/>
        </authorList>
    </citation>
    <scope>NUCLEOTIDE SEQUENCE</scope>
    <source>
        <strain evidence="2">CF009</strain>
    </source>
</reference>
<name>A0AA47EI43_9CLOT</name>
<evidence type="ECO:0000313" key="3">
    <source>
        <dbReference type="Proteomes" id="UP001164733"/>
    </source>
</evidence>
<accession>A0AA47EI43</accession>
<gene>
    <name evidence="2" type="ORF">LL038_24535</name>
</gene>
<feature type="chain" id="PRO_5041251148" description="DUF4309 domain-containing protein" evidence="1">
    <location>
        <begin position="25"/>
        <end position="398"/>
    </location>
</feature>
<evidence type="ECO:0008006" key="4">
    <source>
        <dbReference type="Google" id="ProtNLM"/>
    </source>
</evidence>
<dbReference type="AlphaFoldDB" id="A0AA47EI43"/>
<dbReference type="Proteomes" id="UP001164733">
    <property type="component" value="Chromosome"/>
</dbReference>
<dbReference type="RefSeq" id="WP_216123933.1">
    <property type="nucleotide sequence ID" value="NZ_CP086239.1"/>
</dbReference>
<evidence type="ECO:0000313" key="2">
    <source>
        <dbReference type="EMBL" id="WAG60642.1"/>
    </source>
</evidence>
<protein>
    <recommendedName>
        <fullName evidence="4">DUF4309 domain-containing protein</fullName>
    </recommendedName>
</protein>
<dbReference type="PROSITE" id="PS51257">
    <property type="entry name" value="PROKAR_LIPOPROTEIN"/>
    <property type="match status" value="1"/>
</dbReference>
<sequence length="398" mass="43590">MKTQRKMLLLLSLIVLVLSFTACSKKVATKAVPATSEKQTTTVDSKTAVATTKPASVAISNDLYQYQVLINGIAYSLPAAFSTFEKNGWVGEDFLKSTLAPNKYKIVYLKKGEQTMMINIANFGTDVLPLSKCHVGAITIDSENVKKGTTISIAKGITIGSTNAEVTAAFGKASSQYNGDTRIKLTYKSGTYSNYEISIDTKTKKVYSIKLENLAPPAKAEAKSTDTNIPEAVKNYKTPSSVGKDLLSFQVKYGGKFYKLPVPITELIKNGWVLQSTSSKVIPAKSSAVGVELRKDNQVLRTQIKNYSDKGQPLKYCFATYIEYYNNGAVIDLELPKGISQKSTLAQVTAAFGKPTKVDSSPSFKYYTYGKIFEQVVFMTKDGKIEKIEVNYAPKDLN</sequence>